<sequence length="42" mass="5124">MSGGLKMQDIDKELSRIYDFNIDKIYPLKTIILLRHRKERKF</sequence>
<dbReference type="EMBL" id="BAVR01000106">
    <property type="protein sequence ID" value="GAE90896.1"/>
    <property type="molecule type" value="Genomic_DNA"/>
</dbReference>
<dbReference type="AlphaFoldDB" id="W4VCH4"/>
<name>W4VCH4_9FIRM</name>
<keyword evidence="1" id="KW-0946">Virion</keyword>
<gene>
    <name evidence="1" type="ORF">JCM21531_4551</name>
</gene>
<comment type="caution">
    <text evidence="1">The sequence shown here is derived from an EMBL/GenBank/DDBJ whole genome shotgun (WGS) entry which is preliminary data.</text>
</comment>
<accession>W4VCH4</accession>
<evidence type="ECO:0000313" key="2">
    <source>
        <dbReference type="Proteomes" id="UP000019109"/>
    </source>
</evidence>
<evidence type="ECO:0000313" key="1">
    <source>
        <dbReference type="EMBL" id="GAE90896.1"/>
    </source>
</evidence>
<organism evidence="1 2">
    <name type="scientific">Acetivibrio straminisolvens JCM 21531</name>
    <dbReference type="NCBI Taxonomy" id="1294263"/>
    <lineage>
        <taxon>Bacteria</taxon>
        <taxon>Bacillati</taxon>
        <taxon>Bacillota</taxon>
        <taxon>Clostridia</taxon>
        <taxon>Eubacteriales</taxon>
        <taxon>Oscillospiraceae</taxon>
        <taxon>Acetivibrio</taxon>
    </lineage>
</organism>
<proteinExistence type="predicted"/>
<dbReference type="STRING" id="1294263.JCM21531_4551"/>
<reference evidence="1" key="1">
    <citation type="journal article" date="2014" name="Genome Announc.">
        <title>Draft Genome Sequence of Clostridium straminisolvens Strain JCM 21531T, Isolated from a Cellulose-Degrading Bacterial Community.</title>
        <authorList>
            <person name="Yuki M."/>
            <person name="Oshima K."/>
            <person name="Suda W."/>
            <person name="Sakamoto M."/>
            <person name="Kitamura K."/>
            <person name="Iida T."/>
            <person name="Hattori M."/>
            <person name="Ohkuma M."/>
        </authorList>
    </citation>
    <scope>NUCLEOTIDE SEQUENCE [LARGE SCALE GENOMIC DNA]</scope>
    <source>
        <strain evidence="1">JCM 21531</strain>
    </source>
</reference>
<dbReference type="Proteomes" id="UP000019109">
    <property type="component" value="Unassembled WGS sequence"/>
</dbReference>
<keyword evidence="1" id="KW-0167">Capsid protein</keyword>
<keyword evidence="2" id="KW-1185">Reference proteome</keyword>
<protein>
    <submittedName>
        <fullName evidence="1">Spore coat protein S</fullName>
    </submittedName>
</protein>